<protein>
    <submittedName>
        <fullName evidence="2">Uncharacterized protein</fullName>
    </submittedName>
</protein>
<dbReference type="STRING" id="92487.SAMN02745130_00664"/>
<evidence type="ECO:0000313" key="2">
    <source>
        <dbReference type="EMBL" id="SKA70135.1"/>
    </source>
</evidence>
<feature type="transmembrane region" description="Helical" evidence="1">
    <location>
        <begin position="74"/>
        <end position="97"/>
    </location>
</feature>
<accession>A0A1T4VZ86</accession>
<evidence type="ECO:0000313" key="3">
    <source>
        <dbReference type="Proteomes" id="UP000190460"/>
    </source>
</evidence>
<feature type="transmembrane region" description="Helical" evidence="1">
    <location>
        <begin position="12"/>
        <end position="37"/>
    </location>
</feature>
<sequence>MSENTYSIGLSLLFWLLWVVGLLVLLLFGFFLLATVVDAPVMGVWNGLVVLAEIFVLFKTARHFVRKDLPLSKLLLWIALAAVGLPLVAFGGCLLLDDLQFGLRFAG</sequence>
<evidence type="ECO:0000256" key="1">
    <source>
        <dbReference type="SAM" id="Phobius"/>
    </source>
</evidence>
<organism evidence="2 3">
    <name type="scientific">Thiothrix eikelboomii</name>
    <dbReference type="NCBI Taxonomy" id="92487"/>
    <lineage>
        <taxon>Bacteria</taxon>
        <taxon>Pseudomonadati</taxon>
        <taxon>Pseudomonadota</taxon>
        <taxon>Gammaproteobacteria</taxon>
        <taxon>Thiotrichales</taxon>
        <taxon>Thiotrichaceae</taxon>
        <taxon>Thiothrix</taxon>
    </lineage>
</organism>
<dbReference type="OrthoDB" id="9924718at2"/>
<keyword evidence="1" id="KW-0472">Membrane</keyword>
<keyword evidence="3" id="KW-1185">Reference proteome</keyword>
<name>A0A1T4VZ86_9GAMM</name>
<dbReference type="EMBL" id="FUYB01000002">
    <property type="protein sequence ID" value="SKA70135.1"/>
    <property type="molecule type" value="Genomic_DNA"/>
</dbReference>
<reference evidence="2 3" key="1">
    <citation type="submission" date="2017-02" db="EMBL/GenBank/DDBJ databases">
        <authorList>
            <person name="Peterson S.W."/>
        </authorList>
    </citation>
    <scope>NUCLEOTIDE SEQUENCE [LARGE SCALE GENOMIC DNA]</scope>
    <source>
        <strain evidence="2 3">ATCC 49788</strain>
    </source>
</reference>
<dbReference type="RefSeq" id="WP_078921141.1">
    <property type="nucleotide sequence ID" value="NZ_FUYB01000002.1"/>
</dbReference>
<dbReference type="Proteomes" id="UP000190460">
    <property type="component" value="Unassembled WGS sequence"/>
</dbReference>
<gene>
    <name evidence="2" type="ORF">SAMN02745130_00664</name>
</gene>
<feature type="transmembrane region" description="Helical" evidence="1">
    <location>
        <begin position="43"/>
        <end position="62"/>
    </location>
</feature>
<proteinExistence type="predicted"/>
<keyword evidence="1" id="KW-0812">Transmembrane</keyword>
<keyword evidence="1" id="KW-1133">Transmembrane helix</keyword>
<dbReference type="AlphaFoldDB" id="A0A1T4VZ86"/>